<evidence type="ECO:0000256" key="6">
    <source>
        <dbReference type="ARBA" id="ARBA00022840"/>
    </source>
</evidence>
<feature type="binding site" evidence="8">
    <location>
        <position position="108"/>
    </location>
    <ligand>
        <name>Mg(2+)</name>
        <dbReference type="ChEBI" id="CHEBI:18420"/>
        <label>1</label>
    </ligand>
</feature>
<feature type="binding site" evidence="8">
    <location>
        <position position="256"/>
    </location>
    <ligand>
        <name>substrate</name>
    </ligand>
</feature>
<dbReference type="PANTHER" id="PTHR43555:SF1">
    <property type="entry name" value="PHOSPHORIBOSYLFORMYLGLYCINAMIDINE SYNTHASE SUBUNIT PURL"/>
    <property type="match status" value="1"/>
</dbReference>
<keyword evidence="3 8" id="KW-0479">Metal-binding</keyword>
<feature type="binding site" evidence="8">
    <location>
        <position position="106"/>
    </location>
    <ligand>
        <name>ATP</name>
        <dbReference type="ChEBI" id="CHEBI:30616"/>
    </ligand>
</feature>
<name>A0ABU1UKZ7_9ACTN</name>
<accession>A0ABU1UKZ7</accession>
<dbReference type="CDD" id="cd02203">
    <property type="entry name" value="PurL_repeat1"/>
    <property type="match status" value="1"/>
</dbReference>
<feature type="domain" description="PurM-like N-terminal" evidence="9">
    <location>
        <begin position="459"/>
        <end position="574"/>
    </location>
</feature>
<comment type="subunit">
    <text evidence="8">Monomer. Part of the FGAM synthase complex composed of 1 PurL, 1 PurQ and 2 PurS subunits.</text>
</comment>
<feature type="binding site" evidence="8">
    <location>
        <position position="556"/>
    </location>
    <ligand>
        <name>substrate</name>
    </ligand>
</feature>
<dbReference type="SUPFAM" id="SSF56042">
    <property type="entry name" value="PurM C-terminal domain-like"/>
    <property type="match status" value="2"/>
</dbReference>
<dbReference type="Pfam" id="PF18072">
    <property type="entry name" value="FGAR-AT_linker"/>
    <property type="match status" value="1"/>
</dbReference>
<evidence type="ECO:0000256" key="5">
    <source>
        <dbReference type="ARBA" id="ARBA00022755"/>
    </source>
</evidence>
<dbReference type="PIRSF" id="PIRSF001587">
    <property type="entry name" value="FGAM_synthase_II"/>
    <property type="match status" value="1"/>
</dbReference>
<feature type="domain" description="PurM-like C-terminal" evidence="10">
    <location>
        <begin position="217"/>
        <end position="372"/>
    </location>
</feature>
<protein>
    <recommendedName>
        <fullName evidence="8">Phosphoribosylformylglycinamidine synthase subunit PurL</fullName>
        <shortName evidence="8">FGAM synthase</shortName>
        <ecNumber evidence="8">6.3.5.3</ecNumber>
    </recommendedName>
    <alternativeName>
        <fullName evidence="8">Formylglycinamide ribonucleotide amidotransferase subunit II</fullName>
        <shortName evidence="8">FGAR amidotransferase II</shortName>
        <shortName evidence="8">FGAR-AT II</shortName>
    </alternativeName>
    <alternativeName>
        <fullName evidence="8">Glutamine amidotransferase PurL</fullName>
    </alternativeName>
    <alternativeName>
        <fullName evidence="8">Phosphoribosylformylglycinamidine synthase subunit II</fullName>
    </alternativeName>
</protein>
<dbReference type="InterPro" id="IPR036921">
    <property type="entry name" value="PurM-like_N_sf"/>
</dbReference>
<evidence type="ECO:0000259" key="11">
    <source>
        <dbReference type="Pfam" id="PF18072"/>
    </source>
</evidence>
<dbReference type="Proteomes" id="UP001257739">
    <property type="component" value="Unassembled WGS sequence"/>
</dbReference>
<feature type="binding site" evidence="8">
    <location>
        <position position="553"/>
    </location>
    <ligand>
        <name>ATP</name>
        <dbReference type="ChEBI" id="CHEBI:30616"/>
    </ligand>
</feature>
<dbReference type="CDD" id="cd02204">
    <property type="entry name" value="PurL_repeat2"/>
    <property type="match status" value="1"/>
</dbReference>
<feature type="binding site" evidence="8">
    <location>
        <position position="284"/>
    </location>
    <ligand>
        <name>Mg(2+)</name>
        <dbReference type="ChEBI" id="CHEBI:18420"/>
        <label>2</label>
    </ligand>
</feature>
<evidence type="ECO:0000256" key="7">
    <source>
        <dbReference type="ARBA" id="ARBA00022842"/>
    </source>
</evidence>
<feature type="domain" description="PurM-like C-terminal" evidence="10">
    <location>
        <begin position="592"/>
        <end position="724"/>
    </location>
</feature>
<evidence type="ECO:0000313" key="13">
    <source>
        <dbReference type="Proteomes" id="UP001257739"/>
    </source>
</evidence>
<keyword evidence="7 8" id="KW-0460">Magnesium</keyword>
<keyword evidence="13" id="KW-1185">Reference proteome</keyword>
<dbReference type="EC" id="6.3.5.3" evidence="8"/>
<feature type="binding site" evidence="8">
    <location>
        <position position="516"/>
    </location>
    <ligand>
        <name>ATP</name>
        <dbReference type="ChEBI" id="CHEBI:30616"/>
    </ligand>
</feature>
<dbReference type="InterPro" id="IPR016188">
    <property type="entry name" value="PurM-like_N"/>
</dbReference>
<organism evidence="12 13">
    <name type="scientific">Aeromicrobium panaciterrae</name>
    <dbReference type="NCBI Taxonomy" id="363861"/>
    <lineage>
        <taxon>Bacteria</taxon>
        <taxon>Bacillati</taxon>
        <taxon>Actinomycetota</taxon>
        <taxon>Actinomycetes</taxon>
        <taxon>Propionibacteriales</taxon>
        <taxon>Nocardioidaceae</taxon>
        <taxon>Aeromicrobium</taxon>
    </lineage>
</organism>
<feature type="binding site" evidence="8">
    <location>
        <position position="131"/>
    </location>
    <ligand>
        <name>substrate</name>
    </ligand>
</feature>
<evidence type="ECO:0000256" key="2">
    <source>
        <dbReference type="ARBA" id="ARBA00022598"/>
    </source>
</evidence>
<feature type="active site" evidence="8">
    <location>
        <position position="59"/>
    </location>
</feature>
<evidence type="ECO:0000259" key="10">
    <source>
        <dbReference type="Pfam" id="PF02769"/>
    </source>
</evidence>
<dbReference type="InterPro" id="IPR010074">
    <property type="entry name" value="PRibForGlyAmidine_synth_PurL"/>
</dbReference>
<proteinExistence type="inferred from homology"/>
<feature type="active site" description="Proton acceptor" evidence="8">
    <location>
        <position position="110"/>
    </location>
</feature>
<comment type="caution">
    <text evidence="12">The sequence shown here is derived from an EMBL/GenBank/DDBJ whole genome shotgun (WGS) entry which is preliminary data.</text>
</comment>
<keyword evidence="2 8" id="KW-0436">Ligase</keyword>
<dbReference type="NCBIfam" id="NF002290">
    <property type="entry name" value="PRK01213.1"/>
    <property type="match status" value="1"/>
</dbReference>
<sequence>MTEAPRLDTVDVATATPDKPQPWAELGLKSDEYDSIREILGRRPTGAELAMYSVMWSEHCSYKSSKVHLKKFGDLPQETPLGKTLAGIGENAGVIDIGQGYAVTFKVESHNHPSYVEPYQGAATGVGGIVRDILAMGARPIAVMDPLRFGPLDAEDTRRVMPGIVAGVGGYGNCLGLPNIGGEVVFDESYLGNPLVNALCVGVLRHEDLHLAFASGVGNKVVLYGARTGGDGIGGVSVLASETFDADGPAKRPSVQVGDPFMEKLLIECTLELFKAEVVNGIQDLGGAGLSCATSELASAGSGGMHVELDTVPLRDSTLSPEEILMSESQERMMAVVEPKHLDEFMAICAKWDVEAVVVGEVTDGDHLVIDWHGQTVVDVPPRSVAHDGPTYNRPYARPYWQDALQADGAERLPRPSTGDELRDQIVAIVTSPNMADKSWITDQYDRYVQGNTVLAQPEDAGVIRIDAETNLGVAVSTDCNGRFAKLDPYVGAQLALAESYRNVAVTGALPLAVTDCLNFGSPEDPDVMWQFEQATHGLKDACEVLGIPVTGGNVSFYNQTGENPILPTPVVGILGVIEDVRQRIKQGFTGDGSHVLVLGETREELSGSAWAGVVHDHLGGNPPVVDLAAEQALASLMVEAAKTGVVESAHDLSDGGLAVALAEATFRNGVGVRVELDDPFVELFSESSARAMVVVSEERHEELVSLAEKHGVELASVGRTGGTSLEVVGQLSIDVNELRTAWQATIPAALA</sequence>
<comment type="pathway">
    <text evidence="8">Purine metabolism; IMP biosynthesis via de novo pathway; 5-amino-1-(5-phospho-D-ribosyl)imidazole from N(2)-formyl-N(1)-(5-phospho-D-ribosyl)glycinamide: step 1/2.</text>
</comment>
<comment type="subcellular location">
    <subcellularLocation>
        <location evidence="8">Cytoplasm</location>
    </subcellularLocation>
</comment>
<evidence type="ECO:0000256" key="3">
    <source>
        <dbReference type="ARBA" id="ARBA00022723"/>
    </source>
</evidence>
<dbReference type="SUPFAM" id="SSF55326">
    <property type="entry name" value="PurM N-terminal domain-like"/>
    <property type="match status" value="2"/>
</dbReference>
<keyword evidence="5 8" id="KW-0658">Purine biosynthesis</keyword>
<evidence type="ECO:0000259" key="9">
    <source>
        <dbReference type="Pfam" id="PF00586"/>
    </source>
</evidence>
<feature type="binding site" evidence="8">
    <location>
        <begin position="328"/>
        <end position="330"/>
    </location>
    <ligand>
        <name>substrate</name>
    </ligand>
</feature>
<feature type="binding site" evidence="8">
    <location>
        <begin position="109"/>
        <end position="112"/>
    </location>
    <ligand>
        <name>substrate</name>
    </ligand>
</feature>
<dbReference type="InterPro" id="IPR041609">
    <property type="entry name" value="PurL_linker"/>
</dbReference>
<dbReference type="NCBIfam" id="TIGR01736">
    <property type="entry name" value="FGAM_synth_II"/>
    <property type="match status" value="1"/>
</dbReference>
<feature type="binding site" evidence="8">
    <location>
        <position position="554"/>
    </location>
    <ligand>
        <name>Mg(2+)</name>
        <dbReference type="ChEBI" id="CHEBI:18420"/>
        <label>1</label>
    </ligand>
</feature>
<feature type="domain" description="PurM-like N-terminal" evidence="9">
    <location>
        <begin position="89"/>
        <end position="203"/>
    </location>
</feature>
<keyword evidence="6 8" id="KW-0067">ATP-binding</keyword>
<comment type="similarity">
    <text evidence="8">Belongs to the FGAMS family.</text>
</comment>
<dbReference type="RefSeq" id="WP_309966774.1">
    <property type="nucleotide sequence ID" value="NZ_JAVDWH010000001.1"/>
</dbReference>
<dbReference type="EMBL" id="JAVDWH010000001">
    <property type="protein sequence ID" value="MDR7085830.1"/>
    <property type="molecule type" value="Genomic_DNA"/>
</dbReference>
<gene>
    <name evidence="8" type="primary">purL</name>
    <name evidence="12" type="ORF">J2X11_000669</name>
</gene>
<evidence type="ECO:0000256" key="1">
    <source>
        <dbReference type="ARBA" id="ARBA00022490"/>
    </source>
</evidence>
<comment type="caution">
    <text evidence="8">Lacks conserved residue(s) required for the propagation of feature annotation.</text>
</comment>
<feature type="domain" description="Phosphoribosylformylglycinamidine synthase linker" evidence="11">
    <location>
        <begin position="24"/>
        <end position="63"/>
    </location>
</feature>
<dbReference type="Pfam" id="PF02769">
    <property type="entry name" value="AIRS_C"/>
    <property type="match status" value="2"/>
</dbReference>
<feature type="binding site" evidence="8">
    <location>
        <position position="132"/>
    </location>
    <ligand>
        <name>Mg(2+)</name>
        <dbReference type="ChEBI" id="CHEBI:18420"/>
        <label>2</label>
    </ligand>
</feature>
<dbReference type="InterPro" id="IPR036676">
    <property type="entry name" value="PurM-like_C_sf"/>
</dbReference>
<dbReference type="GO" id="GO:0004642">
    <property type="term" value="F:phosphoribosylformylglycinamidine synthase activity"/>
    <property type="evidence" value="ECO:0007669"/>
    <property type="project" value="UniProtKB-EC"/>
</dbReference>
<dbReference type="HAMAP" id="MF_00420">
    <property type="entry name" value="PurL_2"/>
    <property type="match status" value="1"/>
</dbReference>
<comment type="catalytic activity">
    <reaction evidence="8">
        <text>N(2)-formyl-N(1)-(5-phospho-beta-D-ribosyl)glycinamide + L-glutamine + ATP + H2O = 2-formamido-N(1)-(5-O-phospho-beta-D-ribosyl)acetamidine + L-glutamate + ADP + phosphate + H(+)</text>
        <dbReference type="Rhea" id="RHEA:17129"/>
        <dbReference type="ChEBI" id="CHEBI:15377"/>
        <dbReference type="ChEBI" id="CHEBI:15378"/>
        <dbReference type="ChEBI" id="CHEBI:29985"/>
        <dbReference type="ChEBI" id="CHEBI:30616"/>
        <dbReference type="ChEBI" id="CHEBI:43474"/>
        <dbReference type="ChEBI" id="CHEBI:58359"/>
        <dbReference type="ChEBI" id="CHEBI:147286"/>
        <dbReference type="ChEBI" id="CHEBI:147287"/>
        <dbReference type="ChEBI" id="CHEBI:456216"/>
        <dbReference type="EC" id="6.3.5.3"/>
    </reaction>
</comment>
<feature type="binding site" evidence="8">
    <location>
        <position position="62"/>
    </location>
    <ligand>
        <name>ATP</name>
        <dbReference type="ChEBI" id="CHEBI:30616"/>
    </ligand>
</feature>
<evidence type="ECO:0000256" key="8">
    <source>
        <dbReference type="HAMAP-Rule" id="MF_00420"/>
    </source>
</evidence>
<dbReference type="Gene3D" id="3.30.1330.10">
    <property type="entry name" value="PurM-like, N-terminal domain"/>
    <property type="match status" value="2"/>
</dbReference>
<evidence type="ECO:0000256" key="4">
    <source>
        <dbReference type="ARBA" id="ARBA00022741"/>
    </source>
</evidence>
<evidence type="ECO:0000313" key="12">
    <source>
        <dbReference type="EMBL" id="MDR7085830.1"/>
    </source>
</evidence>
<dbReference type="Pfam" id="PF00586">
    <property type="entry name" value="AIRS"/>
    <property type="match status" value="2"/>
</dbReference>
<dbReference type="PANTHER" id="PTHR43555">
    <property type="entry name" value="PHOSPHORIBOSYLFORMYLGLYCINAMIDINE SYNTHASE SUBUNIT PURL"/>
    <property type="match status" value="1"/>
</dbReference>
<keyword evidence="1 8" id="KW-0963">Cytoplasm</keyword>
<keyword evidence="4 8" id="KW-0547">Nucleotide-binding</keyword>
<dbReference type="InterPro" id="IPR010918">
    <property type="entry name" value="PurM-like_C_dom"/>
</dbReference>
<reference evidence="12 13" key="1">
    <citation type="submission" date="2023-07" db="EMBL/GenBank/DDBJ databases">
        <title>Sorghum-associated microbial communities from plants grown in Nebraska, USA.</title>
        <authorList>
            <person name="Schachtman D."/>
        </authorList>
    </citation>
    <scope>NUCLEOTIDE SEQUENCE [LARGE SCALE GENOMIC DNA]</scope>
    <source>
        <strain evidence="12 13">BE248</strain>
    </source>
</reference>
<dbReference type="Gene3D" id="3.90.650.10">
    <property type="entry name" value="PurM-like C-terminal domain"/>
    <property type="match status" value="2"/>
</dbReference>
<comment type="function">
    <text evidence="8">Part of the phosphoribosylformylglycinamidine synthase complex involved in the purines biosynthetic pathway. Catalyzes the ATP-dependent conversion of formylglycinamide ribonucleotide (FGAR) and glutamine to yield formylglycinamidine ribonucleotide (FGAM) and glutamate. The FGAM synthase complex is composed of three subunits. PurQ produces an ammonia molecule by converting glutamine to glutamate. PurL transfers the ammonia molecule to FGAR to form FGAM in an ATP-dependent manner. PurS interacts with PurQ and PurL and is thought to assist in the transfer of the ammonia molecule from PurQ to PurL.</text>
</comment>